<dbReference type="InterPro" id="IPR038721">
    <property type="entry name" value="IS701-like_DDE_dom"/>
</dbReference>
<dbReference type="Pfam" id="PF13546">
    <property type="entry name" value="DDE_5"/>
    <property type="match status" value="1"/>
</dbReference>
<evidence type="ECO:0000259" key="1">
    <source>
        <dbReference type="Pfam" id="PF13546"/>
    </source>
</evidence>
<accession>A0A386HPM1</accession>
<dbReference type="SUPFAM" id="SSF53098">
    <property type="entry name" value="Ribonuclease H-like"/>
    <property type="match status" value="1"/>
</dbReference>
<evidence type="ECO:0000313" key="3">
    <source>
        <dbReference type="Proteomes" id="UP000266118"/>
    </source>
</evidence>
<name>A0A386HPM1_9BACT</name>
<dbReference type="OrthoDB" id="7327264at2"/>
<feature type="domain" description="Transposase IS701-like DDE" evidence="1">
    <location>
        <begin position="4"/>
        <end position="246"/>
    </location>
</feature>
<proteinExistence type="predicted"/>
<protein>
    <recommendedName>
        <fullName evidence="1">Transposase IS701-like DDE domain-containing protein</fullName>
    </recommendedName>
</protein>
<dbReference type="EMBL" id="CP032489">
    <property type="protein sequence ID" value="AYD47381.1"/>
    <property type="molecule type" value="Genomic_DNA"/>
</dbReference>
<organism evidence="2 3">
    <name type="scientific">Arachidicoccus soli</name>
    <dbReference type="NCBI Taxonomy" id="2341117"/>
    <lineage>
        <taxon>Bacteria</taxon>
        <taxon>Pseudomonadati</taxon>
        <taxon>Bacteroidota</taxon>
        <taxon>Chitinophagia</taxon>
        <taxon>Chitinophagales</taxon>
        <taxon>Chitinophagaceae</taxon>
        <taxon>Arachidicoccus</taxon>
    </lineage>
</organism>
<dbReference type="KEGG" id="ark:D6B99_07010"/>
<dbReference type="InterPro" id="IPR012337">
    <property type="entry name" value="RNaseH-like_sf"/>
</dbReference>
<sequence length="457" mass="52421">MAHGVISCIGRCTITGMLTASGNQFKDWSAAYRIFKGQRMNIGAIFSEIRKDVLRQNRSKSEYIYAHMDDTLLRKRGKKIFGTGWLRDPLGPPFCNNFIWGQRFVQLSVSLIEKDIFGPSRAIPVDFKHCPPTRKPSKNATDAELALYRERQKKEKMSEVGVQRVIALRKSLDDDGYKNKQLILSVDGSYTNGTVLRKLPENVDLIGRIRKDSKIYSLPEEQQSGKGRKRYYGEELPTPEEIRQSADYPYLPVEAWAAGKLRTFNVKVVKGIRWRKSGKRNLMLLIIRPVCYRLTKKSKLLYRAPAYLISTNQDIDIALQVQAYIRRWEIEVGFRDQKTLMGCGQAQIREKSAVEKVPAFVSACYGMMLLASHKVQSKRPTQLPGPKWYVNLKKQRTTTGDIINRYRVENWAQSVKINFSDFVNIEKKLSKCGKLANPAFSFFILCQKLAKLESLDK</sequence>
<keyword evidence="3" id="KW-1185">Reference proteome</keyword>
<evidence type="ECO:0000313" key="2">
    <source>
        <dbReference type="EMBL" id="AYD47381.1"/>
    </source>
</evidence>
<dbReference type="AlphaFoldDB" id="A0A386HPM1"/>
<gene>
    <name evidence="2" type="ORF">D6B99_07010</name>
</gene>
<dbReference type="Proteomes" id="UP000266118">
    <property type="component" value="Chromosome"/>
</dbReference>
<reference evidence="2 3" key="1">
    <citation type="submission" date="2018-09" db="EMBL/GenBank/DDBJ databases">
        <title>Arachidicoccus sp. nov., a bacterium isolated from soil.</title>
        <authorList>
            <person name="Weon H.-Y."/>
            <person name="Kwon S.-W."/>
            <person name="Lee S.A."/>
        </authorList>
    </citation>
    <scope>NUCLEOTIDE SEQUENCE [LARGE SCALE GENOMIC DNA]</scope>
    <source>
        <strain evidence="2 3">KIS59-12</strain>
    </source>
</reference>